<feature type="compositionally biased region" description="Polar residues" evidence="1">
    <location>
        <begin position="116"/>
        <end position="126"/>
    </location>
</feature>
<evidence type="ECO:0000313" key="3">
    <source>
        <dbReference type="EMBL" id="KAA1102060.1"/>
    </source>
</evidence>
<organism evidence="2 4">
    <name type="scientific">Puccinia graminis f. sp. tritici</name>
    <dbReference type="NCBI Taxonomy" id="56615"/>
    <lineage>
        <taxon>Eukaryota</taxon>
        <taxon>Fungi</taxon>
        <taxon>Dikarya</taxon>
        <taxon>Basidiomycota</taxon>
        <taxon>Pucciniomycotina</taxon>
        <taxon>Pucciniomycetes</taxon>
        <taxon>Pucciniales</taxon>
        <taxon>Pucciniaceae</taxon>
        <taxon>Puccinia</taxon>
    </lineage>
</organism>
<reference evidence="2 4" key="1">
    <citation type="submission" date="2019-05" db="EMBL/GenBank/DDBJ databases">
        <title>Emergence of the Ug99 lineage of the wheat stem rust pathogen through somatic hybridization.</title>
        <authorList>
            <person name="Li F."/>
            <person name="Upadhyaya N.M."/>
            <person name="Sperschneider J."/>
            <person name="Matny O."/>
            <person name="Nguyen-Phuc H."/>
            <person name="Mago R."/>
            <person name="Raley C."/>
            <person name="Miller M.E."/>
            <person name="Silverstein K.A.T."/>
            <person name="Henningsen E."/>
            <person name="Hirsch C.D."/>
            <person name="Visser B."/>
            <person name="Pretorius Z.A."/>
            <person name="Steffenson B.J."/>
            <person name="Schwessinger B."/>
            <person name="Dodds P.N."/>
            <person name="Figueroa M."/>
        </authorList>
    </citation>
    <scope>NUCLEOTIDE SEQUENCE [LARGE SCALE GENOMIC DNA]</scope>
    <source>
        <strain evidence="2">21-0</strain>
    </source>
</reference>
<dbReference type="EMBL" id="VSWC01000053">
    <property type="protein sequence ID" value="KAA1102060.1"/>
    <property type="molecule type" value="Genomic_DNA"/>
</dbReference>
<comment type="caution">
    <text evidence="2">The sequence shown here is derived from an EMBL/GenBank/DDBJ whole genome shotgun (WGS) entry which is preliminary data.</text>
</comment>
<sequence>MSIDRTQPVESQSQSFIKAPVASTSSRTYSSPSDPLTRLDPTSTPSKPAAAVSLANQAFQDSCNLCLPDLKTQGLAPHLTSRDVTALAEISPHAFGKTHPAALEWLIAVCNSSNDTGSSSTATNGHTDNHPDRIIHNNHHTNSNLNLVQNYLLIKQQI</sequence>
<protein>
    <submittedName>
        <fullName evidence="2">Transcriptional coactivator hfi1/ADA1</fullName>
    </submittedName>
</protein>
<feature type="compositionally biased region" description="Polar residues" evidence="1">
    <location>
        <begin position="1"/>
        <end position="16"/>
    </location>
</feature>
<feature type="compositionally biased region" description="Low complexity" evidence="1">
    <location>
        <begin position="23"/>
        <end position="33"/>
    </location>
</feature>
<evidence type="ECO:0000313" key="4">
    <source>
        <dbReference type="Proteomes" id="UP000324748"/>
    </source>
</evidence>
<dbReference type="Proteomes" id="UP000324748">
    <property type="component" value="Unassembled WGS sequence"/>
</dbReference>
<name>A0A5B0MSJ2_PUCGR</name>
<proteinExistence type="predicted"/>
<evidence type="ECO:0000256" key="1">
    <source>
        <dbReference type="SAM" id="MobiDB-lite"/>
    </source>
</evidence>
<evidence type="ECO:0000313" key="2">
    <source>
        <dbReference type="EMBL" id="KAA1079343.1"/>
    </source>
</evidence>
<dbReference type="EMBL" id="VSWC01000132">
    <property type="protein sequence ID" value="KAA1079343.1"/>
    <property type="molecule type" value="Genomic_DNA"/>
</dbReference>
<feature type="region of interest" description="Disordered" evidence="1">
    <location>
        <begin position="116"/>
        <end position="140"/>
    </location>
</feature>
<feature type="region of interest" description="Disordered" evidence="1">
    <location>
        <begin position="1"/>
        <end position="48"/>
    </location>
</feature>
<gene>
    <name evidence="2" type="primary">HFI1_1</name>
    <name evidence="3" type="synonym">HFI1_8</name>
    <name evidence="2" type="ORF">PGT21_008645</name>
    <name evidence="3" type="ORF">PGT21_035609</name>
</gene>
<accession>A0A5B0MSJ2</accession>
<keyword evidence="4" id="KW-1185">Reference proteome</keyword>
<dbReference type="AlphaFoldDB" id="A0A5B0MSJ2"/>